<dbReference type="PANTHER" id="PTHR11384">
    <property type="entry name" value="ATP-BINDING CASSETTE, SUB-FAMILY D MEMBER"/>
    <property type="match status" value="1"/>
</dbReference>
<evidence type="ECO:0000256" key="5">
    <source>
        <dbReference type="ARBA" id="ARBA00023136"/>
    </source>
</evidence>
<dbReference type="InterPro" id="IPR003439">
    <property type="entry name" value="ABC_transporter-like_ATP-bd"/>
</dbReference>
<dbReference type="Proteomes" id="UP000031036">
    <property type="component" value="Unassembled WGS sequence"/>
</dbReference>
<dbReference type="SUPFAM" id="SSF52540">
    <property type="entry name" value="P-loop containing nucleoside triphosphate hydrolases"/>
    <property type="match status" value="1"/>
</dbReference>
<dbReference type="GO" id="GO:0006635">
    <property type="term" value="P:fatty acid beta-oxidation"/>
    <property type="evidence" value="ECO:0007669"/>
    <property type="project" value="TreeGrafter"/>
</dbReference>
<keyword evidence="4" id="KW-1133">Transmembrane helix</keyword>
<sequence>MTVGTLRDQIIYPDTKSDMQSKGISDDDLTLFLKEVQLEYILSREGGWDSVQDWMDVLSGGEKQRVAMARLFYHGPQFAILDECTSAVSMDVEGAIYTLCRQRNITLFTVSHRKSLWVHHEYYLHMDGRGLGGAALGYIAVGGMTSAELGEILMVRLLPADPRSLRHPPINLDSQIGQLETLIKQQPTDLFIWPLSTVMLNSKGVYLPLARRYGQTLVFDASLVGAIEFMPDGNFDVKLIDVDDSEMRDVSERELCINFVSMMAQRGRSAWITSIVPADPSHWRWKLQKIAVSICRFLLRNIGVILLTIGIRDKKYPMLWLTLGNFLFVGADMIPDFVPNPSLKVFALDLQLWKIAEKFLLIYFGTFFLWLSQYDGGCCAYWFGRFYLWLLGGRVNPNLGPKPSFHMYTLDMEDWRISKKLFRVNTDWLHGGGQAMIDASNRGGIILSEVTRECDQLRITAFPAPFVPEPLSVQAFYRCHELYPKLRTTPMLCKEWGIIDYTTY</sequence>
<dbReference type="GO" id="GO:0005324">
    <property type="term" value="F:long-chain fatty acid transmembrane transporter activity"/>
    <property type="evidence" value="ECO:0007669"/>
    <property type="project" value="TreeGrafter"/>
</dbReference>
<evidence type="ECO:0000256" key="1">
    <source>
        <dbReference type="ARBA" id="ARBA00008575"/>
    </source>
</evidence>
<dbReference type="InterPro" id="IPR050835">
    <property type="entry name" value="ABC_transporter_sub-D"/>
</dbReference>
<organism evidence="7 8">
    <name type="scientific">Toxocara canis</name>
    <name type="common">Canine roundworm</name>
    <dbReference type="NCBI Taxonomy" id="6265"/>
    <lineage>
        <taxon>Eukaryota</taxon>
        <taxon>Metazoa</taxon>
        <taxon>Ecdysozoa</taxon>
        <taxon>Nematoda</taxon>
        <taxon>Chromadorea</taxon>
        <taxon>Rhabditida</taxon>
        <taxon>Spirurina</taxon>
        <taxon>Ascaridomorpha</taxon>
        <taxon>Ascaridoidea</taxon>
        <taxon>Toxocaridae</taxon>
        <taxon>Toxocara</taxon>
    </lineage>
</organism>
<keyword evidence="7" id="KW-0067">ATP-binding</keyword>
<proteinExistence type="inferred from homology"/>
<evidence type="ECO:0000256" key="3">
    <source>
        <dbReference type="ARBA" id="ARBA00022692"/>
    </source>
</evidence>
<comment type="caution">
    <text evidence="7">The sequence shown here is derived from an EMBL/GenBank/DDBJ whole genome shotgun (WGS) entry which is preliminary data.</text>
</comment>
<evidence type="ECO:0000256" key="2">
    <source>
        <dbReference type="ARBA" id="ARBA00022448"/>
    </source>
</evidence>
<keyword evidence="3" id="KW-0812">Transmembrane</keyword>
<dbReference type="GO" id="GO:0005778">
    <property type="term" value="C:peroxisomal membrane"/>
    <property type="evidence" value="ECO:0007669"/>
    <property type="project" value="TreeGrafter"/>
</dbReference>
<dbReference type="Gene3D" id="3.40.50.300">
    <property type="entry name" value="P-loop containing nucleotide triphosphate hydrolases"/>
    <property type="match status" value="1"/>
</dbReference>
<dbReference type="STRING" id="6265.A0A0B2V9D2"/>
<feature type="domain" description="ABC transporter" evidence="6">
    <location>
        <begin position="36"/>
        <end position="86"/>
    </location>
</feature>
<dbReference type="GO" id="GO:0015910">
    <property type="term" value="P:long-chain fatty acid import into peroxisome"/>
    <property type="evidence" value="ECO:0007669"/>
    <property type="project" value="TreeGrafter"/>
</dbReference>
<dbReference type="GO" id="GO:0042760">
    <property type="term" value="P:very long-chain fatty acid catabolic process"/>
    <property type="evidence" value="ECO:0007669"/>
    <property type="project" value="TreeGrafter"/>
</dbReference>
<dbReference type="EMBL" id="JPKZ01002173">
    <property type="protein sequence ID" value="KHN78082.1"/>
    <property type="molecule type" value="Genomic_DNA"/>
</dbReference>
<accession>A0A0B2V9D2</accession>
<gene>
    <name evidence="7" type="primary">ABCD3</name>
    <name evidence="7" type="ORF">Tcan_06120</name>
</gene>
<dbReference type="PANTHER" id="PTHR11384:SF62">
    <property type="entry name" value="ATP-BINDING CASSETTE SUB-FAMILY D MEMBER 3"/>
    <property type="match status" value="1"/>
</dbReference>
<dbReference type="GO" id="GO:0005524">
    <property type="term" value="F:ATP binding"/>
    <property type="evidence" value="ECO:0007669"/>
    <property type="project" value="UniProtKB-KW"/>
</dbReference>
<dbReference type="InterPro" id="IPR027417">
    <property type="entry name" value="P-loop_NTPase"/>
</dbReference>
<keyword evidence="8" id="KW-1185">Reference proteome</keyword>
<reference evidence="7 8" key="1">
    <citation type="submission" date="2014-11" db="EMBL/GenBank/DDBJ databases">
        <title>Genetic blueprint of the zoonotic pathogen Toxocara canis.</title>
        <authorList>
            <person name="Zhu X.-Q."/>
            <person name="Korhonen P.K."/>
            <person name="Cai H."/>
            <person name="Young N.D."/>
            <person name="Nejsum P."/>
            <person name="von Samson-Himmelstjerna G."/>
            <person name="Boag P.R."/>
            <person name="Tan P."/>
            <person name="Li Q."/>
            <person name="Min J."/>
            <person name="Yang Y."/>
            <person name="Wang X."/>
            <person name="Fang X."/>
            <person name="Hall R.S."/>
            <person name="Hofmann A."/>
            <person name="Sternberg P.W."/>
            <person name="Jex A.R."/>
            <person name="Gasser R.B."/>
        </authorList>
    </citation>
    <scope>NUCLEOTIDE SEQUENCE [LARGE SCALE GENOMIC DNA]</scope>
    <source>
        <strain evidence="7">PN_DK_2014</strain>
    </source>
</reference>
<dbReference type="GO" id="GO:0016887">
    <property type="term" value="F:ATP hydrolysis activity"/>
    <property type="evidence" value="ECO:0007669"/>
    <property type="project" value="InterPro"/>
</dbReference>
<dbReference type="GO" id="GO:0042626">
    <property type="term" value="F:ATPase-coupled transmembrane transporter activity"/>
    <property type="evidence" value="ECO:0007669"/>
    <property type="project" value="TreeGrafter"/>
</dbReference>
<keyword evidence="7" id="KW-0547">Nucleotide-binding</keyword>
<dbReference type="OrthoDB" id="5792187at2759"/>
<dbReference type="AlphaFoldDB" id="A0A0B2V9D2"/>
<keyword evidence="2" id="KW-0813">Transport</keyword>
<evidence type="ECO:0000313" key="8">
    <source>
        <dbReference type="Proteomes" id="UP000031036"/>
    </source>
</evidence>
<dbReference type="Pfam" id="PF00005">
    <property type="entry name" value="ABC_tran"/>
    <property type="match status" value="1"/>
</dbReference>
<evidence type="ECO:0000313" key="7">
    <source>
        <dbReference type="EMBL" id="KHN78082.1"/>
    </source>
</evidence>
<comment type="similarity">
    <text evidence="1">Belongs to the ABC transporter superfamily. ABCD family. Peroxisomal fatty acyl CoA transporter (TC 3.A.1.203) subfamily.</text>
</comment>
<name>A0A0B2V9D2_TOXCA</name>
<protein>
    <submittedName>
        <fullName evidence="7">ATP-binding cassette sub-family D member 3</fullName>
    </submittedName>
</protein>
<dbReference type="GO" id="GO:0007031">
    <property type="term" value="P:peroxisome organization"/>
    <property type="evidence" value="ECO:0007669"/>
    <property type="project" value="TreeGrafter"/>
</dbReference>
<evidence type="ECO:0000256" key="4">
    <source>
        <dbReference type="ARBA" id="ARBA00022989"/>
    </source>
</evidence>
<evidence type="ECO:0000259" key="6">
    <source>
        <dbReference type="Pfam" id="PF00005"/>
    </source>
</evidence>
<keyword evidence="5" id="KW-0472">Membrane</keyword>